<dbReference type="EMBL" id="VOIX01000001">
    <property type="protein sequence ID" value="MRJ18965.1"/>
    <property type="molecule type" value="Genomic_DNA"/>
</dbReference>
<name>A0A646NU96_9PSED</name>
<evidence type="ECO:0000313" key="2">
    <source>
        <dbReference type="Proteomes" id="UP000432048"/>
    </source>
</evidence>
<comment type="caution">
    <text evidence="1">The sequence shown here is derived from an EMBL/GenBank/DDBJ whole genome shotgun (WGS) entry which is preliminary data.</text>
</comment>
<protein>
    <submittedName>
        <fullName evidence="1">Uncharacterized protein</fullName>
    </submittedName>
</protein>
<proteinExistence type="predicted"/>
<reference evidence="1 2" key="1">
    <citation type="submission" date="2019-08" db="EMBL/GenBank/DDBJ databases">
        <title>Pseudomonas haemolytica sp. nov. isolated from raw milk and skim milk concentrate.</title>
        <authorList>
            <person name="Hofmann K."/>
            <person name="Huptas C."/>
            <person name="Doll E."/>
            <person name="Scherer S."/>
            <person name="Wenning M."/>
        </authorList>
    </citation>
    <scope>NUCLEOTIDE SEQUENCE [LARGE SCALE GENOMIC DNA]</scope>
    <source>
        <strain evidence="1 2">DSM 108988</strain>
    </source>
</reference>
<accession>A0A646NU96</accession>
<gene>
    <name evidence="1" type="ORF">FRT60_01200</name>
</gene>
<dbReference type="RefSeq" id="WP_153837336.1">
    <property type="nucleotide sequence ID" value="NZ_VOIX01000001.1"/>
</dbReference>
<organism evidence="1 2">
    <name type="scientific">Pseudomonas haemolytica</name>
    <dbReference type="NCBI Taxonomy" id="2600065"/>
    <lineage>
        <taxon>Bacteria</taxon>
        <taxon>Pseudomonadati</taxon>
        <taxon>Pseudomonadota</taxon>
        <taxon>Gammaproteobacteria</taxon>
        <taxon>Pseudomonadales</taxon>
        <taxon>Pseudomonadaceae</taxon>
        <taxon>Pseudomonas</taxon>
    </lineage>
</organism>
<sequence length="137" mass="15533">MNRYIAHTQSARADGVAKYPKGYEQHMAPEGGFGDTPHIKWYNNGGDGHIFMTPQTNMKNSYTFNKLNKIELSPDKNKEHIHSLMLKATLSGEIIETFDSLADLRAHLSSDLYYIAHNLVVRKGKKLYLKGSSIKQH</sequence>
<dbReference type="Proteomes" id="UP000432048">
    <property type="component" value="Unassembled WGS sequence"/>
</dbReference>
<evidence type="ECO:0000313" key="1">
    <source>
        <dbReference type="EMBL" id="MRJ18965.1"/>
    </source>
</evidence>
<dbReference type="AlphaFoldDB" id="A0A646NU96"/>